<dbReference type="InterPro" id="IPR036291">
    <property type="entry name" value="NAD(P)-bd_dom_sf"/>
</dbReference>
<evidence type="ECO:0000256" key="5">
    <source>
        <dbReference type="PIRSR" id="PIRSR000149-2"/>
    </source>
</evidence>
<dbReference type="CDD" id="cd05214">
    <property type="entry name" value="GAPDH_I_N"/>
    <property type="match status" value="1"/>
</dbReference>
<dbReference type="EMBL" id="VTOW01000002">
    <property type="protein sequence ID" value="NKE71700.1"/>
    <property type="molecule type" value="Genomic_DNA"/>
</dbReference>
<dbReference type="PANTHER" id="PTHR43148">
    <property type="entry name" value="GLYCERALDEHYDE-3-PHOSPHATE DEHYDROGENASE 2"/>
    <property type="match status" value="1"/>
</dbReference>
<evidence type="ECO:0000256" key="1">
    <source>
        <dbReference type="ARBA" id="ARBA00007406"/>
    </source>
</evidence>
<protein>
    <recommendedName>
        <fullName evidence="9">Glyceraldehyde-3-phosphate dehydrogenase</fullName>
        <ecNumber evidence="9">1.2.1.-</ecNumber>
    </recommendedName>
</protein>
<dbReference type="FunFam" id="3.40.50.720:FF:000001">
    <property type="entry name" value="Glyceraldehyde-3-phosphate dehydrogenase"/>
    <property type="match status" value="1"/>
</dbReference>
<dbReference type="PIRSF" id="PIRSF000149">
    <property type="entry name" value="GAP_DH"/>
    <property type="match status" value="1"/>
</dbReference>
<evidence type="ECO:0000256" key="6">
    <source>
        <dbReference type="PIRSR" id="PIRSR000149-3"/>
    </source>
</evidence>
<feature type="site" description="Activates thiol group during catalysis" evidence="7">
    <location>
        <position position="180"/>
    </location>
</feature>
<dbReference type="Proteomes" id="UP000534783">
    <property type="component" value="Unassembled WGS sequence"/>
</dbReference>
<keyword evidence="3 9" id="KW-0560">Oxidoreductase</keyword>
<dbReference type="NCBIfam" id="TIGR01534">
    <property type="entry name" value="GAPDH-I"/>
    <property type="match status" value="1"/>
</dbReference>
<feature type="domain" description="Glyceraldehyde 3-phosphate dehydrogenase NAD(P) binding" evidence="10">
    <location>
        <begin position="2"/>
        <end position="153"/>
    </location>
</feature>
<dbReference type="Pfam" id="PF00044">
    <property type="entry name" value="Gp_dh_N"/>
    <property type="match status" value="1"/>
</dbReference>
<dbReference type="InterPro" id="IPR020831">
    <property type="entry name" value="GlycerAld/Erythrose_P_DH"/>
</dbReference>
<feature type="binding site" evidence="6">
    <location>
        <begin position="11"/>
        <end position="12"/>
    </location>
    <ligand>
        <name>NAD(+)</name>
        <dbReference type="ChEBI" id="CHEBI:57540"/>
    </ligand>
</feature>
<feature type="binding site" evidence="6">
    <location>
        <position position="121"/>
    </location>
    <ligand>
        <name>NAD(+)</name>
        <dbReference type="ChEBI" id="CHEBI:57540"/>
    </ligand>
</feature>
<dbReference type="InterPro" id="IPR020830">
    <property type="entry name" value="GlycerAld_3-P_DH_AS"/>
</dbReference>
<dbReference type="RefSeq" id="WP_168060575.1">
    <property type="nucleotide sequence ID" value="NZ_VTOW01000002.1"/>
</dbReference>
<comment type="caution">
    <text evidence="11">The sequence shown here is derived from an EMBL/GenBank/DDBJ whole genome shotgun (WGS) entry which is preliminary data.</text>
</comment>
<dbReference type="Gene3D" id="3.30.360.10">
    <property type="entry name" value="Dihydrodipicolinate Reductase, domain 2"/>
    <property type="match status" value="1"/>
</dbReference>
<dbReference type="PROSITE" id="PS00071">
    <property type="entry name" value="GAPDH"/>
    <property type="match status" value="1"/>
</dbReference>
<dbReference type="InterPro" id="IPR006424">
    <property type="entry name" value="Glyceraldehyde-3-P_DH_1"/>
</dbReference>
<name>A0A7X6DQW9_9BACT</name>
<feature type="active site" description="Nucleophile" evidence="4">
    <location>
        <position position="153"/>
    </location>
</feature>
<comment type="similarity">
    <text evidence="1 8">Belongs to the glyceraldehyde-3-phosphate dehydrogenase family.</text>
</comment>
<feature type="binding site" evidence="5">
    <location>
        <begin position="212"/>
        <end position="213"/>
    </location>
    <ligand>
        <name>D-glyceraldehyde 3-phosphate</name>
        <dbReference type="ChEBI" id="CHEBI:59776"/>
    </ligand>
</feature>
<feature type="binding site" evidence="6">
    <location>
        <position position="35"/>
    </location>
    <ligand>
        <name>NAD(+)</name>
        <dbReference type="ChEBI" id="CHEBI:57540"/>
    </ligand>
</feature>
<dbReference type="InterPro" id="IPR020829">
    <property type="entry name" value="GlycerAld_3-P_DH_cat"/>
</dbReference>
<organism evidence="11 12">
    <name type="scientific">Candidatus Manganitrophus noduliformans</name>
    <dbReference type="NCBI Taxonomy" id="2606439"/>
    <lineage>
        <taxon>Bacteria</taxon>
        <taxon>Pseudomonadati</taxon>
        <taxon>Nitrospirota</taxon>
        <taxon>Nitrospiria</taxon>
        <taxon>Candidatus Troglogloeales</taxon>
        <taxon>Candidatus Manganitrophaceae</taxon>
        <taxon>Candidatus Manganitrophus</taxon>
    </lineage>
</organism>
<dbReference type="Gene3D" id="3.40.50.720">
    <property type="entry name" value="NAD(P)-binding Rossmann-like Domain"/>
    <property type="match status" value="1"/>
</dbReference>
<proteinExistence type="inferred from homology"/>
<evidence type="ECO:0000313" key="11">
    <source>
        <dbReference type="EMBL" id="NKE71700.1"/>
    </source>
</evidence>
<keyword evidence="12" id="KW-1185">Reference proteome</keyword>
<dbReference type="SMART" id="SM00846">
    <property type="entry name" value="Gp_dh_N"/>
    <property type="match status" value="1"/>
</dbReference>
<evidence type="ECO:0000256" key="7">
    <source>
        <dbReference type="PIRSR" id="PIRSR000149-4"/>
    </source>
</evidence>
<sequence>MRRIAINGFGRIGRAFLRIALQREEKDLEVVAVNDISDPESLAYAFKFDSVHGKWKHPFEVERNHFVADGKKIAVLNEADPSRLPWKEWDVEGVVECSGKFTNREGALKHLQAGARKVLVSAPARDADLTITMGVNEDRYDPRRHHIVSNASCTTNCIAPVAKVLNDAFTIEHALMNTVHAYTSSQVLLDRPKKKDKRRGRAAALSLIPTTTGAAIAATQALPELAGKIDGMAIRAPIPDVSILDLVAQTREPVDVEKVVEAFRKAEQNPRLAPILQVSEEELVSIDYIGSPYSAVIDAPSTMVVGEHLLRVLAWYDNEWGFSNRLVDVTKLL</sequence>
<evidence type="ECO:0000259" key="10">
    <source>
        <dbReference type="SMART" id="SM00846"/>
    </source>
</evidence>
<dbReference type="AlphaFoldDB" id="A0A7X6DQW9"/>
<feature type="binding site" evidence="5">
    <location>
        <position position="183"/>
    </location>
    <ligand>
        <name>D-glyceraldehyde 3-phosphate</name>
        <dbReference type="ChEBI" id="CHEBI:59776"/>
    </ligand>
</feature>
<feature type="binding site" evidence="6">
    <location>
        <position position="318"/>
    </location>
    <ligand>
        <name>NAD(+)</name>
        <dbReference type="ChEBI" id="CHEBI:57540"/>
    </ligand>
</feature>
<dbReference type="InterPro" id="IPR020828">
    <property type="entry name" value="GlycerAld_3-P_DH_NAD(P)-bd"/>
</dbReference>
<gene>
    <name evidence="11" type="primary">gap</name>
    <name evidence="11" type="ORF">MNODULE_13215</name>
</gene>
<feature type="binding site" evidence="5">
    <location>
        <begin position="152"/>
        <end position="154"/>
    </location>
    <ligand>
        <name>D-glyceraldehyde 3-phosphate</name>
        <dbReference type="ChEBI" id="CHEBI:59776"/>
    </ligand>
</feature>
<evidence type="ECO:0000256" key="4">
    <source>
        <dbReference type="PIRSR" id="PIRSR000149-1"/>
    </source>
</evidence>
<evidence type="ECO:0000256" key="9">
    <source>
        <dbReference type="RuleBase" id="RU361160"/>
    </source>
</evidence>
<keyword evidence="6" id="KW-0547">Nucleotide-binding</keyword>
<evidence type="ECO:0000313" key="12">
    <source>
        <dbReference type="Proteomes" id="UP000534783"/>
    </source>
</evidence>
<dbReference type="CDD" id="cd18126">
    <property type="entry name" value="GAPDH_I_C"/>
    <property type="match status" value="1"/>
</dbReference>
<dbReference type="SUPFAM" id="SSF55347">
    <property type="entry name" value="Glyceraldehyde-3-phosphate dehydrogenase-like, C-terminal domain"/>
    <property type="match status" value="1"/>
</dbReference>
<dbReference type="FunFam" id="3.30.360.10:FF:000002">
    <property type="entry name" value="Glyceraldehyde-3-phosphate dehydrogenase"/>
    <property type="match status" value="1"/>
</dbReference>
<accession>A0A7X6DQW9</accession>
<dbReference type="EC" id="1.2.1.-" evidence="9"/>
<evidence type="ECO:0000256" key="8">
    <source>
        <dbReference type="RuleBase" id="RU000397"/>
    </source>
</evidence>
<dbReference type="GO" id="GO:0051287">
    <property type="term" value="F:NAD binding"/>
    <property type="evidence" value="ECO:0007669"/>
    <property type="project" value="InterPro"/>
</dbReference>
<dbReference type="PRINTS" id="PR00078">
    <property type="entry name" value="G3PDHDRGNASE"/>
</dbReference>
<evidence type="ECO:0000256" key="3">
    <source>
        <dbReference type="ARBA" id="ARBA00023002"/>
    </source>
</evidence>
<dbReference type="SUPFAM" id="SSF51735">
    <property type="entry name" value="NAD(P)-binding Rossmann-fold domains"/>
    <property type="match status" value="1"/>
</dbReference>
<keyword evidence="6" id="KW-0520">NAD</keyword>
<dbReference type="GO" id="GO:0016620">
    <property type="term" value="F:oxidoreductase activity, acting on the aldehyde or oxo group of donors, NAD or NADP as acceptor"/>
    <property type="evidence" value="ECO:0007669"/>
    <property type="project" value="InterPro"/>
</dbReference>
<evidence type="ECO:0000256" key="2">
    <source>
        <dbReference type="ARBA" id="ARBA00011881"/>
    </source>
</evidence>
<comment type="subunit">
    <text evidence="2">Homotetramer.</text>
</comment>
<feature type="binding site" evidence="5">
    <location>
        <position position="235"/>
    </location>
    <ligand>
        <name>D-glyceraldehyde 3-phosphate</name>
        <dbReference type="ChEBI" id="CHEBI:59776"/>
    </ligand>
</feature>
<dbReference type="GO" id="GO:0050661">
    <property type="term" value="F:NADP binding"/>
    <property type="evidence" value="ECO:0007669"/>
    <property type="project" value="InterPro"/>
</dbReference>
<dbReference type="Pfam" id="PF02800">
    <property type="entry name" value="Gp_dh_C"/>
    <property type="match status" value="1"/>
</dbReference>
<reference evidence="11 12" key="1">
    <citation type="journal article" date="2020" name="Nature">
        <title>Bacterial chemolithoautotrophy via manganese oxidation.</title>
        <authorList>
            <person name="Yu H."/>
            <person name="Leadbetter J.R."/>
        </authorList>
    </citation>
    <scope>NUCLEOTIDE SEQUENCE [LARGE SCALE GENOMIC DNA]</scope>
    <source>
        <strain evidence="11 12">Mn-1</strain>
    </source>
</reference>
<dbReference type="GO" id="GO:0006006">
    <property type="term" value="P:glucose metabolic process"/>
    <property type="evidence" value="ECO:0007669"/>
    <property type="project" value="InterPro"/>
</dbReference>